<organism evidence="2 3">
    <name type="scientific">Chitinimonas arctica</name>
    <dbReference type="NCBI Taxonomy" id="2594795"/>
    <lineage>
        <taxon>Bacteria</taxon>
        <taxon>Pseudomonadati</taxon>
        <taxon>Pseudomonadota</taxon>
        <taxon>Betaproteobacteria</taxon>
        <taxon>Neisseriales</taxon>
        <taxon>Chitinibacteraceae</taxon>
        <taxon>Chitinimonas</taxon>
    </lineage>
</organism>
<dbReference type="OrthoDB" id="5654021at2"/>
<dbReference type="AlphaFoldDB" id="A0A516SGB8"/>
<evidence type="ECO:0000313" key="3">
    <source>
        <dbReference type="Proteomes" id="UP000317550"/>
    </source>
</evidence>
<dbReference type="RefSeq" id="WP_144278461.1">
    <property type="nucleotide sequence ID" value="NZ_CP041730.1"/>
</dbReference>
<evidence type="ECO:0000313" key="2">
    <source>
        <dbReference type="EMBL" id="QDQ27068.1"/>
    </source>
</evidence>
<reference evidence="3" key="1">
    <citation type="submission" date="2019-07" db="EMBL/GenBank/DDBJ databases">
        <title>Chitinimonas sp. nov., isolated from Ny-Alesund, arctica soil.</title>
        <authorList>
            <person name="Xu Q."/>
            <person name="Peng F."/>
        </authorList>
    </citation>
    <scope>NUCLEOTIDE SEQUENCE [LARGE SCALE GENOMIC DNA]</scope>
    <source>
        <strain evidence="3">R3-44</strain>
    </source>
</reference>
<dbReference type="Proteomes" id="UP000317550">
    <property type="component" value="Chromosome"/>
</dbReference>
<keyword evidence="1" id="KW-0812">Transmembrane</keyword>
<feature type="transmembrane region" description="Helical" evidence="1">
    <location>
        <begin position="44"/>
        <end position="64"/>
    </location>
</feature>
<dbReference type="KEGG" id="cari:FNU76_12240"/>
<name>A0A516SGB8_9NEIS</name>
<protein>
    <submittedName>
        <fullName evidence="2">NfeD family protein</fullName>
    </submittedName>
</protein>
<proteinExistence type="predicted"/>
<evidence type="ECO:0000256" key="1">
    <source>
        <dbReference type="SAM" id="Phobius"/>
    </source>
</evidence>
<keyword evidence="1" id="KW-0472">Membrane</keyword>
<sequence length="141" mass="14972">MENYLIWFVLALLLAGAEMLSGTFYLLVYSLCCALGGVAAVAGLPVPAQLSVAAACAVVGTLWLRRHPISRPSRVSGNLDLGHRVEVESWKSELTARVRYRGTGWDAELAAPLAERPGTLYIVGQRGNTLIVSPVPPATGA</sequence>
<dbReference type="EMBL" id="CP041730">
    <property type="protein sequence ID" value="QDQ27068.1"/>
    <property type="molecule type" value="Genomic_DNA"/>
</dbReference>
<accession>A0A516SGB8</accession>
<keyword evidence="3" id="KW-1185">Reference proteome</keyword>
<gene>
    <name evidence="2" type="ORF">FNU76_12240</name>
</gene>
<keyword evidence="1" id="KW-1133">Transmembrane helix</keyword>